<name>X1K9R7_9ZZZZ</name>
<comment type="caution">
    <text evidence="3">The sequence shown here is derived from an EMBL/GenBank/DDBJ whole genome shotgun (WGS) entry which is preliminary data.</text>
</comment>
<dbReference type="SUPFAM" id="SSF48452">
    <property type="entry name" value="TPR-like"/>
    <property type="match status" value="1"/>
</dbReference>
<accession>X1K9R7</accession>
<evidence type="ECO:0000256" key="1">
    <source>
        <dbReference type="ARBA" id="ARBA00022737"/>
    </source>
</evidence>
<dbReference type="PROSITE" id="PS50005">
    <property type="entry name" value="TPR"/>
    <property type="match status" value="2"/>
</dbReference>
<reference evidence="3" key="1">
    <citation type="journal article" date="2014" name="Front. Microbiol.">
        <title>High frequency of phylogenetically diverse reductive dehalogenase-homologous genes in deep subseafloor sedimentary metagenomes.</title>
        <authorList>
            <person name="Kawai M."/>
            <person name="Futagami T."/>
            <person name="Toyoda A."/>
            <person name="Takaki Y."/>
            <person name="Nishi S."/>
            <person name="Hori S."/>
            <person name="Arai W."/>
            <person name="Tsubouchi T."/>
            <person name="Morono Y."/>
            <person name="Uchiyama I."/>
            <person name="Ito T."/>
            <person name="Fujiyama A."/>
            <person name="Inagaki F."/>
            <person name="Takami H."/>
        </authorList>
    </citation>
    <scope>NUCLEOTIDE SEQUENCE</scope>
    <source>
        <strain evidence="3">Expedition CK06-06</strain>
    </source>
</reference>
<gene>
    <name evidence="3" type="ORF">S06H3_21096</name>
</gene>
<dbReference type="PANTHER" id="PTHR44943:SF4">
    <property type="entry name" value="TPR REPEAT-CONTAINING PROTEIN MJ0798"/>
    <property type="match status" value="1"/>
</dbReference>
<dbReference type="Pfam" id="PF13181">
    <property type="entry name" value="TPR_8"/>
    <property type="match status" value="2"/>
</dbReference>
<dbReference type="Gene3D" id="1.25.40.10">
    <property type="entry name" value="Tetratricopeptide repeat domain"/>
    <property type="match status" value="3"/>
</dbReference>
<evidence type="ECO:0000256" key="2">
    <source>
        <dbReference type="ARBA" id="ARBA00022803"/>
    </source>
</evidence>
<evidence type="ECO:0000313" key="3">
    <source>
        <dbReference type="EMBL" id="GAI03353.1"/>
    </source>
</evidence>
<dbReference type="PANTHER" id="PTHR44943">
    <property type="entry name" value="CELLULOSE SYNTHASE OPERON PROTEIN C"/>
    <property type="match status" value="1"/>
</dbReference>
<dbReference type="InterPro" id="IPR051685">
    <property type="entry name" value="Ycf3/AcsC/BcsC/TPR_MFPF"/>
</dbReference>
<dbReference type="Pfam" id="PF14559">
    <property type="entry name" value="TPR_19"/>
    <property type="match status" value="1"/>
</dbReference>
<dbReference type="PROSITE" id="PS50293">
    <property type="entry name" value="TPR_REGION"/>
    <property type="match status" value="1"/>
</dbReference>
<keyword evidence="1" id="KW-0677">Repeat</keyword>
<proteinExistence type="predicted"/>
<sequence>ILGELGRHEEELQAYEQAIKINPKYLDAWNNKGIVLGELGRHEEALQVFENAIKINPKYAEAWHNKGELLYLLGAHKAANKMVNRVLAINKNFIEAYMLKGKIEISVGNFTEAHSNFINAKRIGPQSIPANFWIIYCKYLQLSQIYPKEEKQKREDNPAYQKQIHSIIFDLQRTIKTFRDKIRNMYGDDTMAEIYYWLGVLYFKINDLISAKESLEESLELNTNCAKAKELLDHIWNSRIRPSWWRWWFFSPEHLNRFIKQ</sequence>
<organism evidence="3">
    <name type="scientific">marine sediment metagenome</name>
    <dbReference type="NCBI Taxonomy" id="412755"/>
    <lineage>
        <taxon>unclassified sequences</taxon>
        <taxon>metagenomes</taxon>
        <taxon>ecological metagenomes</taxon>
    </lineage>
</organism>
<dbReference type="EMBL" id="BARV01011025">
    <property type="protein sequence ID" value="GAI03353.1"/>
    <property type="molecule type" value="Genomic_DNA"/>
</dbReference>
<dbReference type="SMART" id="SM00028">
    <property type="entry name" value="TPR"/>
    <property type="match status" value="5"/>
</dbReference>
<protein>
    <recommendedName>
        <fullName evidence="4">Tetratricopeptide repeat protein</fullName>
    </recommendedName>
</protein>
<feature type="non-terminal residue" evidence="3">
    <location>
        <position position="261"/>
    </location>
</feature>
<evidence type="ECO:0008006" key="4">
    <source>
        <dbReference type="Google" id="ProtNLM"/>
    </source>
</evidence>
<dbReference type="AlphaFoldDB" id="X1K9R7"/>
<dbReference type="InterPro" id="IPR011990">
    <property type="entry name" value="TPR-like_helical_dom_sf"/>
</dbReference>
<dbReference type="InterPro" id="IPR019734">
    <property type="entry name" value="TPR_rpt"/>
</dbReference>
<keyword evidence="2" id="KW-0802">TPR repeat</keyword>
<feature type="non-terminal residue" evidence="3">
    <location>
        <position position="1"/>
    </location>
</feature>